<organism evidence="1 2">
    <name type="scientific">Gracilinema caldarium (strain ATCC 51460 / DSM 7334 / H1)</name>
    <name type="common">Treponema caldarium</name>
    <dbReference type="NCBI Taxonomy" id="744872"/>
    <lineage>
        <taxon>Bacteria</taxon>
        <taxon>Pseudomonadati</taxon>
        <taxon>Spirochaetota</taxon>
        <taxon>Spirochaetia</taxon>
        <taxon>Spirochaetales</taxon>
        <taxon>Breznakiellaceae</taxon>
        <taxon>Gracilinema</taxon>
    </lineage>
</organism>
<evidence type="ECO:0000313" key="2">
    <source>
        <dbReference type="Proteomes" id="UP000000503"/>
    </source>
</evidence>
<dbReference type="KEGG" id="scd:Spica_2195"/>
<dbReference type="OrthoDB" id="365045at2"/>
<gene>
    <name evidence="1" type="ordered locus">Spica_2195</name>
</gene>
<protein>
    <submittedName>
        <fullName evidence="1">Uncharacterized protein</fullName>
    </submittedName>
</protein>
<reference evidence="2" key="1">
    <citation type="journal article" date="2013" name="Stand. Genomic Sci.">
        <title>Genome sequence of the thermophilic fresh-water bacterium Spirochaeta caldaria type strain (H1(T)), reclassification of Spirochaeta caldaria, Spirochaeta stenostrepta, and Spirochaeta zuelzerae in the genus Treponema as Treponema caldaria comb. nov., Treponema stenostrepta comb. nov., and Treponema zuelzerae comb. nov., and emendation of the genus Treponema.</title>
        <authorList>
            <person name="Abt B."/>
            <person name="Goker M."/>
            <person name="Scheuner C."/>
            <person name="Han C."/>
            <person name="Lu M."/>
            <person name="Misra M."/>
            <person name="Lapidus A."/>
            <person name="Nolan M."/>
            <person name="Lucas S."/>
            <person name="Hammon N."/>
            <person name="Deshpande S."/>
            <person name="Cheng J.F."/>
            <person name="Tapia R."/>
            <person name="Goodwin L.A."/>
            <person name="Pitluck S."/>
            <person name="Liolios K."/>
            <person name="Pagani I."/>
            <person name="Ivanova N."/>
            <person name="Mavromatis K."/>
            <person name="Mikhailova N."/>
            <person name="Huntemann M."/>
            <person name="Pati A."/>
            <person name="Chen A."/>
            <person name="Palaniappan K."/>
            <person name="Land M."/>
            <person name="Hauser L."/>
            <person name="Jeffries C.D."/>
            <person name="Rohde M."/>
            <person name="Spring S."/>
            <person name="Gronow S."/>
            <person name="Detter J.C."/>
            <person name="Bristow J."/>
            <person name="Eisen J.A."/>
            <person name="Markowitz V."/>
            <person name="Hugenholtz P."/>
            <person name="Kyrpides N.C."/>
            <person name="Woyke T."/>
            <person name="Klenk H.P."/>
        </authorList>
    </citation>
    <scope>NUCLEOTIDE SEQUENCE</scope>
    <source>
        <strain evidence="2">ATCC 51460 / DSM 7334 / H1</strain>
    </source>
</reference>
<dbReference type="RefSeq" id="WP_013969599.1">
    <property type="nucleotide sequence ID" value="NC_015732.1"/>
</dbReference>
<proteinExistence type="predicted"/>
<sequence>MKMFLEGFQELDHAALINVNGGYATIWADTTNTTAVQNNDYSNAGSLGSGYSTNSSIYGYIAIGSVNPYGNVASAVPAEQVCTNPDDYHCDIIAYNEAVEHGVSNPGTGDWNKVTVNTIYENQFATKAGASFSANQKGYIFYDDGNDGTMDHMEYFEASADGHHYTVWVTKGIEDPTPKVYDYYSDINGSCRDGTIAKFVALQ</sequence>
<dbReference type="AlphaFoldDB" id="F8F243"/>
<dbReference type="STRING" id="744872.Spica_2195"/>
<evidence type="ECO:0000313" key="1">
    <source>
        <dbReference type="EMBL" id="AEJ20315.1"/>
    </source>
</evidence>
<accession>F8F243</accession>
<dbReference type="eggNOG" id="ENOG5031DKI">
    <property type="taxonomic scope" value="Bacteria"/>
</dbReference>
<name>F8F243_GRAC1</name>
<dbReference type="Proteomes" id="UP000000503">
    <property type="component" value="Chromosome"/>
</dbReference>
<keyword evidence="2" id="KW-1185">Reference proteome</keyword>
<dbReference type="EMBL" id="CP002868">
    <property type="protein sequence ID" value="AEJ20315.1"/>
    <property type="molecule type" value="Genomic_DNA"/>
</dbReference>
<dbReference type="HOGENOM" id="CLU_1348428_0_0_12"/>